<evidence type="ECO:0000259" key="1">
    <source>
        <dbReference type="PROSITE" id="PS51186"/>
    </source>
</evidence>
<dbReference type="Pfam" id="PF13508">
    <property type="entry name" value="Acetyltransf_7"/>
    <property type="match status" value="1"/>
</dbReference>
<feature type="domain" description="N-acetyltransferase" evidence="1">
    <location>
        <begin position="1"/>
        <end position="129"/>
    </location>
</feature>
<dbReference type="Gene3D" id="3.40.630.30">
    <property type="match status" value="1"/>
</dbReference>
<proteinExistence type="predicted"/>
<dbReference type="NCBIfam" id="NF040501">
    <property type="entry name" value="resist_ArsN2"/>
    <property type="match status" value="1"/>
</dbReference>
<name>A0A7Z7BJ43_9HYPH</name>
<dbReference type="EMBL" id="FNEW01000001">
    <property type="protein sequence ID" value="SDJ24212.1"/>
    <property type="molecule type" value="Genomic_DNA"/>
</dbReference>
<sequence>MNDIRLEPVLGGDAGLKLALSASGLPTEDLEDAERSFFRAVSSDGGTVGYAGIEACGDDVLLRSIVILPEHRGKAFGKSLTRETLKAVNVNSAVFLATTSAAPFFESLGFAVVERADVPPAVLATRQLSGICPASATIMQFNRTPT</sequence>
<gene>
    <name evidence="2" type="ORF">SAMN05428983_0787</name>
</gene>
<dbReference type="CDD" id="cd04301">
    <property type="entry name" value="NAT_SF"/>
    <property type="match status" value="1"/>
</dbReference>
<comment type="caution">
    <text evidence="2">The sequence shown here is derived from an EMBL/GenBank/DDBJ whole genome shotgun (WGS) entry which is preliminary data.</text>
</comment>
<keyword evidence="2" id="KW-0808">Transferase</keyword>
<protein>
    <submittedName>
        <fullName evidence="2">Amino-acid N-acetyltransferase</fullName>
    </submittedName>
</protein>
<accession>A0A7Z7BJ43</accession>
<dbReference type="AlphaFoldDB" id="A0A7Z7BJ43"/>
<dbReference type="Proteomes" id="UP000198917">
    <property type="component" value="Unassembled WGS sequence"/>
</dbReference>
<dbReference type="InterPro" id="IPR016181">
    <property type="entry name" value="Acyl_CoA_acyltransferase"/>
</dbReference>
<evidence type="ECO:0000313" key="3">
    <source>
        <dbReference type="Proteomes" id="UP000198917"/>
    </source>
</evidence>
<evidence type="ECO:0000313" key="2">
    <source>
        <dbReference type="EMBL" id="SDJ24212.1"/>
    </source>
</evidence>
<organism evidence="2 3">
    <name type="scientific">Agrobacterium fabrum</name>
    <dbReference type="NCBI Taxonomy" id="1176649"/>
    <lineage>
        <taxon>Bacteria</taxon>
        <taxon>Pseudomonadati</taxon>
        <taxon>Pseudomonadota</taxon>
        <taxon>Alphaproteobacteria</taxon>
        <taxon>Hyphomicrobiales</taxon>
        <taxon>Rhizobiaceae</taxon>
        <taxon>Rhizobium/Agrobacterium group</taxon>
        <taxon>Agrobacterium</taxon>
        <taxon>Agrobacterium tumefaciens complex</taxon>
    </lineage>
</organism>
<dbReference type="SUPFAM" id="SSF55729">
    <property type="entry name" value="Acyl-CoA N-acyltransferases (Nat)"/>
    <property type="match status" value="1"/>
</dbReference>
<dbReference type="GO" id="GO:0016747">
    <property type="term" value="F:acyltransferase activity, transferring groups other than amino-acyl groups"/>
    <property type="evidence" value="ECO:0007669"/>
    <property type="project" value="InterPro"/>
</dbReference>
<dbReference type="PROSITE" id="PS51186">
    <property type="entry name" value="GNAT"/>
    <property type="match status" value="1"/>
</dbReference>
<reference evidence="2 3" key="1">
    <citation type="submission" date="2016-10" db="EMBL/GenBank/DDBJ databases">
        <authorList>
            <person name="Varghese N."/>
            <person name="Submissions S."/>
        </authorList>
    </citation>
    <scope>NUCLEOTIDE SEQUENCE [LARGE SCALE GENOMIC DNA]</scope>
    <source>
        <strain evidence="2 3">PDC82</strain>
    </source>
</reference>
<dbReference type="InterPro" id="IPR000182">
    <property type="entry name" value="GNAT_dom"/>
</dbReference>
<dbReference type="RefSeq" id="WP_080808335.1">
    <property type="nucleotide sequence ID" value="NZ_CP116683.1"/>
</dbReference>